<keyword evidence="1" id="KW-0472">Membrane</keyword>
<name>A0A2M4DNG0_ANODA</name>
<protein>
    <submittedName>
        <fullName evidence="2">Uncharacterized protein</fullName>
    </submittedName>
</protein>
<dbReference type="EMBL" id="GGFL01014490">
    <property type="protein sequence ID" value="MBW78668.1"/>
    <property type="molecule type" value="Transcribed_RNA"/>
</dbReference>
<dbReference type="AlphaFoldDB" id="A0A2M4DNG0"/>
<keyword evidence="1" id="KW-1133">Transmembrane helix</keyword>
<organism evidence="2">
    <name type="scientific">Anopheles darlingi</name>
    <name type="common">Mosquito</name>
    <dbReference type="NCBI Taxonomy" id="43151"/>
    <lineage>
        <taxon>Eukaryota</taxon>
        <taxon>Metazoa</taxon>
        <taxon>Ecdysozoa</taxon>
        <taxon>Arthropoda</taxon>
        <taxon>Hexapoda</taxon>
        <taxon>Insecta</taxon>
        <taxon>Pterygota</taxon>
        <taxon>Neoptera</taxon>
        <taxon>Endopterygota</taxon>
        <taxon>Diptera</taxon>
        <taxon>Nematocera</taxon>
        <taxon>Culicoidea</taxon>
        <taxon>Culicidae</taxon>
        <taxon>Anophelinae</taxon>
        <taxon>Anopheles</taxon>
    </lineage>
</organism>
<evidence type="ECO:0000313" key="2">
    <source>
        <dbReference type="EMBL" id="MBW78668.1"/>
    </source>
</evidence>
<accession>A0A2M4DNG0</accession>
<keyword evidence="1" id="KW-0812">Transmembrane</keyword>
<reference evidence="2" key="1">
    <citation type="submission" date="2018-01" db="EMBL/GenBank/DDBJ databases">
        <title>An insight into the sialome of Amazonian anophelines.</title>
        <authorList>
            <person name="Ribeiro J.M."/>
            <person name="Scarpassa V."/>
            <person name="Calvo E."/>
        </authorList>
    </citation>
    <scope>NUCLEOTIDE SEQUENCE</scope>
</reference>
<sequence>MQMGFLELFLITLVRESPAGGLGRPPETSVSQFQREAPETIIFFLFSLCFILFSPISKSRRSRFGTVNVNLRNSFHLEFIYFFGKHIGTTANAPSPLCVCVSMATS</sequence>
<feature type="transmembrane region" description="Helical" evidence="1">
    <location>
        <begin position="39"/>
        <end position="56"/>
    </location>
</feature>
<evidence type="ECO:0000256" key="1">
    <source>
        <dbReference type="SAM" id="Phobius"/>
    </source>
</evidence>
<proteinExistence type="predicted"/>